<dbReference type="GO" id="GO:0015078">
    <property type="term" value="F:proton transmembrane transporter activity"/>
    <property type="evidence" value="ECO:0007669"/>
    <property type="project" value="InterPro"/>
</dbReference>
<evidence type="ECO:0000256" key="5">
    <source>
        <dbReference type="ARBA" id="ARBA00022692"/>
    </source>
</evidence>
<accession>A9Y840</accession>
<evidence type="ECO:0000256" key="9">
    <source>
        <dbReference type="ARBA" id="ARBA00023128"/>
    </source>
</evidence>
<protein>
    <recommendedName>
        <fullName evidence="12">ATP synthase complex subunit 8</fullName>
    </recommendedName>
</protein>
<keyword evidence="8 12" id="KW-0406">Ion transport</keyword>
<sequence>MPQLNPSPWLFIFIMSWMIYLIILIPKVGNLKMLNEPMTPDTSVSTTQPWNWPWT</sequence>
<dbReference type="InterPro" id="IPR001421">
    <property type="entry name" value="ATP8_metazoa"/>
</dbReference>
<keyword evidence="3 12" id="KW-0813">Transport</keyword>
<keyword evidence="9 12" id="KW-0496">Mitochondrion</keyword>
<evidence type="ECO:0000256" key="3">
    <source>
        <dbReference type="ARBA" id="ARBA00022448"/>
    </source>
</evidence>
<evidence type="ECO:0000256" key="4">
    <source>
        <dbReference type="ARBA" id="ARBA00022547"/>
    </source>
</evidence>
<evidence type="ECO:0000256" key="11">
    <source>
        <dbReference type="ARBA" id="ARBA00023310"/>
    </source>
</evidence>
<evidence type="ECO:0000256" key="2">
    <source>
        <dbReference type="ARBA" id="ARBA00008892"/>
    </source>
</evidence>
<comment type="similarity">
    <text evidence="2 12">Belongs to the ATPase protein 8 family.</text>
</comment>
<dbReference type="AlphaFoldDB" id="A9Y840"/>
<keyword evidence="11" id="KW-0066">ATP synthesis</keyword>
<dbReference type="Pfam" id="PF00895">
    <property type="entry name" value="ATP-synt_8"/>
    <property type="match status" value="1"/>
</dbReference>
<dbReference type="GO" id="GO:0031966">
    <property type="term" value="C:mitochondrial membrane"/>
    <property type="evidence" value="ECO:0007669"/>
    <property type="project" value="UniProtKB-SubCell"/>
</dbReference>
<organism evidence="14">
    <name type="scientific">Batrachoseps gabrieli</name>
    <name type="common">San Gabriel Mountains slender salamander</name>
    <dbReference type="NCBI Taxonomy" id="108083"/>
    <lineage>
        <taxon>Eukaryota</taxon>
        <taxon>Metazoa</taxon>
        <taxon>Chordata</taxon>
        <taxon>Craniata</taxon>
        <taxon>Vertebrata</taxon>
        <taxon>Euteleostomi</taxon>
        <taxon>Amphibia</taxon>
        <taxon>Batrachia</taxon>
        <taxon>Caudata</taxon>
        <taxon>Salamandroidea</taxon>
        <taxon>Plethodontidae</taxon>
        <taxon>Hemidactyliinae</taxon>
        <taxon>Batrachoseps</taxon>
    </lineage>
</organism>
<keyword evidence="4 12" id="KW-0138">CF(0)</keyword>
<keyword evidence="5 12" id="KW-0812">Transmembrane</keyword>
<reference evidence="14" key="1">
    <citation type="journal article" date="2008" name="Zoology">
        <title>Genome size, cell size, and the evolution of enucleated erythrocytes in attenuate salamanders.</title>
        <authorList>
            <person name="Mueller R.L."/>
            <person name="Gregory T.R."/>
            <person name="Gregory S.M."/>
            <person name="Hsieh A."/>
            <person name="Boore J.L."/>
        </authorList>
    </citation>
    <scope>NUCLEOTIDE SEQUENCE</scope>
</reference>
<dbReference type="GO" id="GO:0015986">
    <property type="term" value="P:proton motive force-driven ATP synthesis"/>
    <property type="evidence" value="ECO:0007669"/>
    <property type="project" value="InterPro"/>
</dbReference>
<keyword evidence="6 12" id="KW-0375">Hydrogen ion transport</keyword>
<dbReference type="EMBL" id="EU117195">
    <property type="protein sequence ID" value="ABX46780.1"/>
    <property type="molecule type" value="Genomic_DNA"/>
</dbReference>
<proteinExistence type="inferred from homology"/>
<feature type="transmembrane region" description="Helical" evidence="13">
    <location>
        <begin position="6"/>
        <end position="25"/>
    </location>
</feature>
<evidence type="ECO:0000256" key="10">
    <source>
        <dbReference type="ARBA" id="ARBA00023136"/>
    </source>
</evidence>
<evidence type="ECO:0000256" key="8">
    <source>
        <dbReference type="ARBA" id="ARBA00023065"/>
    </source>
</evidence>
<evidence type="ECO:0000256" key="7">
    <source>
        <dbReference type="ARBA" id="ARBA00022989"/>
    </source>
</evidence>
<evidence type="ECO:0000256" key="6">
    <source>
        <dbReference type="ARBA" id="ARBA00022781"/>
    </source>
</evidence>
<dbReference type="InterPro" id="IPR050635">
    <property type="entry name" value="ATPase_protein_8"/>
</dbReference>
<keyword evidence="10 13" id="KW-0472">Membrane</keyword>
<evidence type="ECO:0000256" key="12">
    <source>
        <dbReference type="RuleBase" id="RU003661"/>
    </source>
</evidence>
<name>A9Y840_9SALA</name>
<keyword evidence="7 13" id="KW-1133">Transmembrane helix</keyword>
<geneLocation type="mitochondrion" evidence="14"/>
<evidence type="ECO:0000313" key="14">
    <source>
        <dbReference type="EMBL" id="ABX46780.1"/>
    </source>
</evidence>
<comment type="subcellular location">
    <subcellularLocation>
        <location evidence="1 12">Mitochondrion membrane</location>
        <topology evidence="1 12">Single-pass membrane protein</topology>
    </subcellularLocation>
</comment>
<gene>
    <name evidence="14" type="primary">atp8</name>
</gene>
<dbReference type="GO" id="GO:0045259">
    <property type="term" value="C:proton-transporting ATP synthase complex"/>
    <property type="evidence" value="ECO:0007669"/>
    <property type="project" value="UniProtKB-KW"/>
</dbReference>
<dbReference type="PANTHER" id="PTHR39937:SF1">
    <property type="entry name" value="ATP SYNTHASE PROTEIN 8"/>
    <property type="match status" value="1"/>
</dbReference>
<evidence type="ECO:0000256" key="1">
    <source>
        <dbReference type="ARBA" id="ARBA00004304"/>
    </source>
</evidence>
<evidence type="ECO:0000256" key="13">
    <source>
        <dbReference type="SAM" id="Phobius"/>
    </source>
</evidence>
<dbReference type="PANTHER" id="PTHR39937">
    <property type="entry name" value="ATP SYNTHASE PROTEIN 8"/>
    <property type="match status" value="1"/>
</dbReference>